<name>A0A8K0G429_IGNLU</name>
<evidence type="ECO:0000256" key="6">
    <source>
        <dbReference type="ARBA" id="ARBA00022989"/>
    </source>
</evidence>
<feature type="transmembrane region" description="Helical" evidence="10">
    <location>
        <begin position="34"/>
        <end position="54"/>
    </location>
</feature>
<evidence type="ECO:0000256" key="2">
    <source>
        <dbReference type="ARBA" id="ARBA00022448"/>
    </source>
</evidence>
<feature type="region of interest" description="Disordered" evidence="9">
    <location>
        <begin position="433"/>
        <end position="500"/>
    </location>
</feature>
<keyword evidence="6 10" id="KW-1133">Transmembrane helix</keyword>
<keyword evidence="13" id="KW-1185">Reference proteome</keyword>
<proteinExistence type="predicted"/>
<gene>
    <name evidence="12" type="ORF">ILUMI_21215</name>
</gene>
<dbReference type="InterPro" id="IPR020846">
    <property type="entry name" value="MFS_dom"/>
</dbReference>
<feature type="transmembrane region" description="Helical" evidence="10">
    <location>
        <begin position="326"/>
        <end position="351"/>
    </location>
</feature>
<dbReference type="InterPro" id="IPR036259">
    <property type="entry name" value="MFS_trans_sf"/>
</dbReference>
<dbReference type="Gene3D" id="1.20.1250.20">
    <property type="entry name" value="MFS general substrate transporter like domains"/>
    <property type="match status" value="1"/>
</dbReference>
<evidence type="ECO:0000313" key="13">
    <source>
        <dbReference type="Proteomes" id="UP000801492"/>
    </source>
</evidence>
<dbReference type="InterPro" id="IPR005828">
    <property type="entry name" value="MFS_sugar_transport-like"/>
</dbReference>
<dbReference type="PRINTS" id="PR00171">
    <property type="entry name" value="SUGRTRNSPORT"/>
</dbReference>
<evidence type="ECO:0000256" key="9">
    <source>
        <dbReference type="SAM" id="MobiDB-lite"/>
    </source>
</evidence>
<dbReference type="PANTHER" id="PTHR48021:SF46">
    <property type="entry name" value="MAJOR FACILITATOR SUPERFAMILY (MFS) PROFILE DOMAIN-CONTAINING PROTEIN"/>
    <property type="match status" value="1"/>
</dbReference>
<feature type="transmembrane region" description="Helical" evidence="10">
    <location>
        <begin position="85"/>
        <end position="107"/>
    </location>
</feature>
<organism evidence="12 13">
    <name type="scientific">Ignelater luminosus</name>
    <name type="common">Cucubano</name>
    <name type="synonym">Pyrophorus luminosus</name>
    <dbReference type="NCBI Taxonomy" id="2038154"/>
    <lineage>
        <taxon>Eukaryota</taxon>
        <taxon>Metazoa</taxon>
        <taxon>Ecdysozoa</taxon>
        <taxon>Arthropoda</taxon>
        <taxon>Hexapoda</taxon>
        <taxon>Insecta</taxon>
        <taxon>Pterygota</taxon>
        <taxon>Neoptera</taxon>
        <taxon>Endopterygota</taxon>
        <taxon>Coleoptera</taxon>
        <taxon>Polyphaga</taxon>
        <taxon>Elateriformia</taxon>
        <taxon>Elateroidea</taxon>
        <taxon>Elateridae</taxon>
        <taxon>Agrypninae</taxon>
        <taxon>Pyrophorini</taxon>
        <taxon>Ignelater</taxon>
    </lineage>
</organism>
<keyword evidence="8" id="KW-0325">Glycoprotein</keyword>
<dbReference type="InterPro" id="IPR003663">
    <property type="entry name" value="Sugar/inositol_transpt"/>
</dbReference>
<protein>
    <recommendedName>
        <fullName evidence="11">Major facilitator superfamily (MFS) profile domain-containing protein</fullName>
    </recommendedName>
</protein>
<comment type="caution">
    <text evidence="12">The sequence shown here is derived from an EMBL/GenBank/DDBJ whole genome shotgun (WGS) entry which is preliminary data.</text>
</comment>
<dbReference type="EMBL" id="VTPC01090045">
    <property type="protein sequence ID" value="KAF2884938.1"/>
    <property type="molecule type" value="Genomic_DNA"/>
</dbReference>
<sequence length="643" mass="71220">MITSGMHYGWPSPSLPKLLQDDSRIPTTNDEGSWIAVMLLPGACTGSILSGLLLDRIGRKYVILLTSIPFIISWIMIAYARSVTILIVARYLAGISDGLICCSLPVYFGEIANPKIRGLLGSAVSVAWIFGILVANVLGSYRSITDSALVSLIMPILLLLTFPCLPESPYCLLMKGKVEGARNSLMVFKGTSDVEDDLNRLKDAVEEQNRNTGKYLDLFTVKSNRRALYIMMGSRGVQQFSGSIAIIFYAQIIFKEAGDSVSPTVASIIYFSVQLVLSGICSVIVDKTGRKPLMIISVIGTGIALLAEGVYFYLKNTTDIDVSSFSLIPVIALVVCVIMFGLGLQTIPILLLGEIFPTNVKAFAMSFCDIYFAVITTIVSKFFQVTKDEFGMHIPFFVFAGCCVLGLLFVLFYLPETKGKTLEEIQGELKSGKSNKDYVAGTSRSKHSFSRTQNCHTATQASGSSGNSSEDKSCVCPSENPVEENVDSENEQNGNEREEEKATVNLIEMEKLEQVLEKMKNRKAPGNREKLWNIEKRGIPLHLLKVTKGMYRNSKIAISGNEDTKKQTKCQCVKKSEFGKETSKDKGKAVDMLLKVRLGEEWIKEEQLIFDFEILKEQITFEEQTDEAEQLYSCLEEESEPIH</sequence>
<dbReference type="PROSITE" id="PS00217">
    <property type="entry name" value="SUGAR_TRANSPORT_2"/>
    <property type="match status" value="1"/>
</dbReference>
<evidence type="ECO:0000256" key="5">
    <source>
        <dbReference type="ARBA" id="ARBA00022692"/>
    </source>
</evidence>
<evidence type="ECO:0000313" key="12">
    <source>
        <dbReference type="EMBL" id="KAF2884938.1"/>
    </source>
</evidence>
<dbReference type="CDD" id="cd17358">
    <property type="entry name" value="MFS_GLUT6_8_Class3_like"/>
    <property type="match status" value="1"/>
</dbReference>
<feature type="transmembrane region" description="Helical" evidence="10">
    <location>
        <begin position="147"/>
        <end position="165"/>
    </location>
</feature>
<dbReference type="Proteomes" id="UP000801492">
    <property type="component" value="Unassembled WGS sequence"/>
</dbReference>
<feature type="transmembrane region" description="Helical" evidence="10">
    <location>
        <begin position="394"/>
        <end position="414"/>
    </location>
</feature>
<evidence type="ECO:0000256" key="7">
    <source>
        <dbReference type="ARBA" id="ARBA00023136"/>
    </source>
</evidence>
<keyword evidence="5 10" id="KW-0812">Transmembrane</keyword>
<reference evidence="12" key="1">
    <citation type="submission" date="2019-08" db="EMBL/GenBank/DDBJ databases">
        <title>The genome of the North American firefly Photinus pyralis.</title>
        <authorList>
            <consortium name="Photinus pyralis genome working group"/>
            <person name="Fallon T.R."/>
            <person name="Sander Lower S.E."/>
            <person name="Weng J.-K."/>
        </authorList>
    </citation>
    <scope>NUCLEOTIDE SEQUENCE</scope>
    <source>
        <strain evidence="12">TRF0915ILg1</strain>
        <tissue evidence="12">Whole body</tissue>
    </source>
</reference>
<dbReference type="GO" id="GO:0005886">
    <property type="term" value="C:plasma membrane"/>
    <property type="evidence" value="ECO:0007669"/>
    <property type="project" value="UniProtKB-SubCell"/>
</dbReference>
<feature type="transmembrane region" description="Helical" evidence="10">
    <location>
        <begin position="61"/>
        <end position="79"/>
    </location>
</feature>
<dbReference type="Pfam" id="PF00083">
    <property type="entry name" value="Sugar_tr"/>
    <property type="match status" value="1"/>
</dbReference>
<keyword evidence="3" id="KW-1003">Cell membrane</keyword>
<evidence type="ECO:0000256" key="8">
    <source>
        <dbReference type="ARBA" id="ARBA00023180"/>
    </source>
</evidence>
<feature type="transmembrane region" description="Helical" evidence="10">
    <location>
        <begin position="236"/>
        <end position="254"/>
    </location>
</feature>
<keyword evidence="7 10" id="KW-0472">Membrane</keyword>
<evidence type="ECO:0000256" key="10">
    <source>
        <dbReference type="SAM" id="Phobius"/>
    </source>
</evidence>
<feature type="compositionally biased region" description="Polar residues" evidence="9">
    <location>
        <begin position="450"/>
        <end position="461"/>
    </location>
</feature>
<dbReference type="InterPro" id="IPR050549">
    <property type="entry name" value="MFS_Trehalose_Transporter"/>
</dbReference>
<comment type="subcellular location">
    <subcellularLocation>
        <location evidence="1">Cell membrane</location>
        <topology evidence="1">Multi-pass membrane protein</topology>
    </subcellularLocation>
</comment>
<dbReference type="FunFam" id="1.20.1250.20:FF:000218">
    <property type="entry name" value="facilitated trehalose transporter Tret1"/>
    <property type="match status" value="1"/>
</dbReference>
<evidence type="ECO:0000256" key="4">
    <source>
        <dbReference type="ARBA" id="ARBA00022597"/>
    </source>
</evidence>
<feature type="transmembrane region" description="Helical" evidence="10">
    <location>
        <begin position="292"/>
        <end position="314"/>
    </location>
</feature>
<dbReference type="GO" id="GO:0051119">
    <property type="term" value="F:sugar transmembrane transporter activity"/>
    <property type="evidence" value="ECO:0007669"/>
    <property type="project" value="InterPro"/>
</dbReference>
<dbReference type="InterPro" id="IPR044775">
    <property type="entry name" value="MFS_ERD6/Tret1-like"/>
</dbReference>
<keyword evidence="4" id="KW-0762">Sugar transport</keyword>
<dbReference type="SUPFAM" id="SSF103473">
    <property type="entry name" value="MFS general substrate transporter"/>
    <property type="match status" value="1"/>
</dbReference>
<feature type="transmembrane region" description="Helical" evidence="10">
    <location>
        <begin position="119"/>
        <end position="141"/>
    </location>
</feature>
<keyword evidence="2" id="KW-0813">Transport</keyword>
<feature type="compositionally biased region" description="Acidic residues" evidence="9">
    <location>
        <begin position="481"/>
        <end position="490"/>
    </location>
</feature>
<evidence type="ECO:0000256" key="1">
    <source>
        <dbReference type="ARBA" id="ARBA00004651"/>
    </source>
</evidence>
<dbReference type="OrthoDB" id="6133115at2759"/>
<dbReference type="InterPro" id="IPR005829">
    <property type="entry name" value="Sugar_transporter_CS"/>
</dbReference>
<feature type="transmembrane region" description="Helical" evidence="10">
    <location>
        <begin position="266"/>
        <end position="285"/>
    </location>
</feature>
<feature type="domain" description="Major facilitator superfamily (MFS) profile" evidence="11">
    <location>
        <begin position="1"/>
        <end position="418"/>
    </location>
</feature>
<accession>A0A8K0G429</accession>
<dbReference type="PROSITE" id="PS00216">
    <property type="entry name" value="SUGAR_TRANSPORT_1"/>
    <property type="match status" value="1"/>
</dbReference>
<evidence type="ECO:0000256" key="3">
    <source>
        <dbReference type="ARBA" id="ARBA00022475"/>
    </source>
</evidence>
<dbReference type="AlphaFoldDB" id="A0A8K0G429"/>
<dbReference type="PROSITE" id="PS50850">
    <property type="entry name" value="MFS"/>
    <property type="match status" value="1"/>
</dbReference>
<dbReference type="PANTHER" id="PTHR48021">
    <property type="match status" value="1"/>
</dbReference>
<evidence type="ECO:0000259" key="11">
    <source>
        <dbReference type="PROSITE" id="PS50850"/>
    </source>
</evidence>
<feature type="transmembrane region" description="Helical" evidence="10">
    <location>
        <begin position="363"/>
        <end position="382"/>
    </location>
</feature>